<accession>A0A0E9UT81</accession>
<dbReference type="EMBL" id="GBXM01039555">
    <property type="protein sequence ID" value="JAH69022.1"/>
    <property type="molecule type" value="Transcribed_RNA"/>
</dbReference>
<protein>
    <submittedName>
        <fullName evidence="1">Uncharacterized protein</fullName>
    </submittedName>
</protein>
<proteinExistence type="predicted"/>
<evidence type="ECO:0000313" key="1">
    <source>
        <dbReference type="EMBL" id="JAH69022.1"/>
    </source>
</evidence>
<reference evidence="1" key="2">
    <citation type="journal article" date="2015" name="Fish Shellfish Immunol.">
        <title>Early steps in the European eel (Anguilla anguilla)-Vibrio vulnificus interaction in the gills: Role of the RtxA13 toxin.</title>
        <authorList>
            <person name="Callol A."/>
            <person name="Pajuelo D."/>
            <person name="Ebbesson L."/>
            <person name="Teles M."/>
            <person name="MacKenzie S."/>
            <person name="Amaro C."/>
        </authorList>
    </citation>
    <scope>NUCLEOTIDE SEQUENCE</scope>
</reference>
<organism evidence="1">
    <name type="scientific">Anguilla anguilla</name>
    <name type="common">European freshwater eel</name>
    <name type="synonym">Muraena anguilla</name>
    <dbReference type="NCBI Taxonomy" id="7936"/>
    <lineage>
        <taxon>Eukaryota</taxon>
        <taxon>Metazoa</taxon>
        <taxon>Chordata</taxon>
        <taxon>Craniata</taxon>
        <taxon>Vertebrata</taxon>
        <taxon>Euteleostomi</taxon>
        <taxon>Actinopterygii</taxon>
        <taxon>Neopterygii</taxon>
        <taxon>Teleostei</taxon>
        <taxon>Anguilliformes</taxon>
        <taxon>Anguillidae</taxon>
        <taxon>Anguilla</taxon>
    </lineage>
</organism>
<name>A0A0E9UT81_ANGAN</name>
<reference evidence="1" key="1">
    <citation type="submission" date="2014-11" db="EMBL/GenBank/DDBJ databases">
        <authorList>
            <person name="Amaro Gonzalez C."/>
        </authorList>
    </citation>
    <scope>NUCLEOTIDE SEQUENCE</scope>
</reference>
<dbReference type="AlphaFoldDB" id="A0A0E9UT81"/>
<sequence length="20" mass="2380">MNKRETQCSVPALSVFVWKR</sequence>